<accession>A0A1H8HUM3</accession>
<feature type="chain" id="PRO_5039496696" evidence="3">
    <location>
        <begin position="22"/>
        <end position="476"/>
    </location>
</feature>
<dbReference type="RefSeq" id="WP_091975404.1">
    <property type="nucleotide sequence ID" value="NZ_FODF01000006.1"/>
</dbReference>
<dbReference type="STRING" id="215200.SAMN05216454_10686"/>
<protein>
    <submittedName>
        <fullName evidence="5">Thiosulfate/3-mercaptopyruvate sulfurtransferase</fullName>
    </submittedName>
</protein>
<dbReference type="Gene3D" id="3.40.250.10">
    <property type="entry name" value="Rhodanese-like domain"/>
    <property type="match status" value="3"/>
</dbReference>
<name>A0A1H8HUM3_9FIRM</name>
<evidence type="ECO:0000313" key="5">
    <source>
        <dbReference type="EMBL" id="SEN59764.1"/>
    </source>
</evidence>
<evidence type="ECO:0000256" key="3">
    <source>
        <dbReference type="SAM" id="SignalP"/>
    </source>
</evidence>
<proteinExistence type="predicted"/>
<dbReference type="Pfam" id="PF00581">
    <property type="entry name" value="Rhodanese"/>
    <property type="match status" value="3"/>
</dbReference>
<keyword evidence="1 5" id="KW-0808">Transferase</keyword>
<feature type="signal peptide" evidence="3">
    <location>
        <begin position="1"/>
        <end position="21"/>
    </location>
</feature>
<evidence type="ECO:0000256" key="1">
    <source>
        <dbReference type="ARBA" id="ARBA00022679"/>
    </source>
</evidence>
<sequence>MKFKKKLGVALSICAAVTLLAGCGSTEKKADDSKDVKIETASTEDVEKALNDKDGKSIVLDARINDAYNGWAVEGAKRGGHLPGSSDFSAQWLTSEYDEKENLEGRSREKVLDITMEQKGLTPDKNVIVYDINGKDADEVAQYLVKKGVKNTKKYDAKEWINDSDKKLDSYKNYELLVAPSVVNEIVKGKTPEGFTDAKKIKIVDVRWGDNKESGYMDGHVPTSVHINTDSFEPPKENKEGDTEWKLADDKTLEKLLLDSGITSEDCVIATSPEPMAASRFAVICDYLGVKDVRVMNGGLVEWNYLGYDLEKGENKPTPEKEFGVKVPARPELIDSLDKIKDIMTNKDQHKDFTLVDNRTWGEYIGDVTGYSYHKRKGRIPGAVFGHAGVKNSSSMSYYRNIDKTMRNENEILSMWEEDNIDTSNHLSFMCGSGWRAAEILWYSKVMGMNNTSLFSDGWIGWSNAHYPIETGTPKK</sequence>
<keyword evidence="3" id="KW-0732">Signal</keyword>
<keyword evidence="2" id="KW-0677">Repeat</keyword>
<feature type="domain" description="Rhodanese" evidence="4">
    <location>
        <begin position="349"/>
        <end position="471"/>
    </location>
</feature>
<gene>
    <name evidence="5" type="ORF">SAMN05216454_10686</name>
</gene>
<reference evidence="5 6" key="1">
    <citation type="submission" date="2016-10" db="EMBL/GenBank/DDBJ databases">
        <authorList>
            <person name="de Groot N.N."/>
        </authorList>
    </citation>
    <scope>NUCLEOTIDE SEQUENCE [LARGE SCALE GENOMIC DNA]</scope>
    <source>
        <strain evidence="5 6">Calf135</strain>
    </source>
</reference>
<dbReference type="PROSITE" id="PS50206">
    <property type="entry name" value="RHODANESE_3"/>
    <property type="match status" value="3"/>
</dbReference>
<feature type="domain" description="Rhodanese" evidence="4">
    <location>
        <begin position="197"/>
        <end position="312"/>
    </location>
</feature>
<evidence type="ECO:0000256" key="2">
    <source>
        <dbReference type="ARBA" id="ARBA00022737"/>
    </source>
</evidence>
<keyword evidence="6" id="KW-1185">Reference proteome</keyword>
<dbReference type="PANTHER" id="PTHR11364">
    <property type="entry name" value="THIOSULFATE SULFERTANSFERASE"/>
    <property type="match status" value="1"/>
</dbReference>
<dbReference type="AlphaFoldDB" id="A0A1H8HUM3"/>
<dbReference type="OrthoDB" id="9770030at2"/>
<dbReference type="InterPro" id="IPR001763">
    <property type="entry name" value="Rhodanese-like_dom"/>
</dbReference>
<evidence type="ECO:0000259" key="4">
    <source>
        <dbReference type="PROSITE" id="PS50206"/>
    </source>
</evidence>
<dbReference type="EMBL" id="FODF01000006">
    <property type="protein sequence ID" value="SEN59764.1"/>
    <property type="molecule type" value="Genomic_DNA"/>
</dbReference>
<dbReference type="Proteomes" id="UP000199512">
    <property type="component" value="Unassembled WGS sequence"/>
</dbReference>
<dbReference type="GO" id="GO:0004792">
    <property type="term" value="F:thiosulfate-cyanide sulfurtransferase activity"/>
    <property type="evidence" value="ECO:0007669"/>
    <property type="project" value="TreeGrafter"/>
</dbReference>
<evidence type="ECO:0000313" key="6">
    <source>
        <dbReference type="Proteomes" id="UP000199512"/>
    </source>
</evidence>
<dbReference type="PROSITE" id="PS51257">
    <property type="entry name" value="PROKAR_LIPOPROTEIN"/>
    <property type="match status" value="1"/>
</dbReference>
<dbReference type="InterPro" id="IPR045078">
    <property type="entry name" value="TST/MPST-like"/>
</dbReference>
<feature type="domain" description="Rhodanese" evidence="4">
    <location>
        <begin position="53"/>
        <end position="169"/>
    </location>
</feature>
<dbReference type="PANTHER" id="PTHR11364:SF27">
    <property type="entry name" value="SULFURTRANSFERASE"/>
    <property type="match status" value="1"/>
</dbReference>
<organism evidence="5 6">
    <name type="scientific">Peptostreptococcus russellii</name>
    <dbReference type="NCBI Taxonomy" id="215200"/>
    <lineage>
        <taxon>Bacteria</taxon>
        <taxon>Bacillati</taxon>
        <taxon>Bacillota</taxon>
        <taxon>Clostridia</taxon>
        <taxon>Peptostreptococcales</taxon>
        <taxon>Peptostreptococcaceae</taxon>
        <taxon>Peptostreptococcus</taxon>
    </lineage>
</organism>
<dbReference type="SUPFAM" id="SSF52821">
    <property type="entry name" value="Rhodanese/Cell cycle control phosphatase"/>
    <property type="match status" value="3"/>
</dbReference>
<keyword evidence="5" id="KW-0670">Pyruvate</keyword>
<dbReference type="InterPro" id="IPR036873">
    <property type="entry name" value="Rhodanese-like_dom_sf"/>
</dbReference>
<dbReference type="SMART" id="SM00450">
    <property type="entry name" value="RHOD"/>
    <property type="match status" value="3"/>
</dbReference>